<dbReference type="Proteomes" id="UP000269331">
    <property type="component" value="Chromosome"/>
</dbReference>
<dbReference type="AlphaFoldDB" id="A0A2Z5TK58"/>
<dbReference type="EMBL" id="AP018400">
    <property type="protein sequence ID" value="BBA91797.1"/>
    <property type="molecule type" value="Genomic_DNA"/>
</dbReference>
<name>A0A2Z5TK58_9STRE</name>
<dbReference type="InterPro" id="IPR016785">
    <property type="entry name" value="ComGD"/>
</dbReference>
<dbReference type="NCBIfam" id="NF040982">
    <property type="entry name" value="ComGD"/>
    <property type="match status" value="1"/>
</dbReference>
<evidence type="ECO:0000313" key="1">
    <source>
        <dbReference type="EMBL" id="BBA91797.1"/>
    </source>
</evidence>
<accession>A0A2Z5TK58</accession>
<dbReference type="OrthoDB" id="2243810at2"/>
<gene>
    <name evidence="1" type="ORF">SR187_0830</name>
</gene>
<dbReference type="RefSeq" id="WP_024532253.1">
    <property type="nucleotide sequence ID" value="NZ_AP018400.1"/>
</dbReference>
<organism evidence="1 2">
    <name type="scientific">Streptococcus ruminantium</name>
    <dbReference type="NCBI Taxonomy" id="1917441"/>
    <lineage>
        <taxon>Bacteria</taxon>
        <taxon>Bacillati</taxon>
        <taxon>Bacillota</taxon>
        <taxon>Bacilli</taxon>
        <taxon>Lactobacillales</taxon>
        <taxon>Streptococcaceae</taxon>
        <taxon>Streptococcus</taxon>
    </lineage>
</organism>
<protein>
    <submittedName>
        <fullName evidence="1">Type II secretion system protein</fullName>
    </submittedName>
</protein>
<sequence>MRRNKHSLPAFTLLESLLALFVVSLLTLILSGTVQRTFQVVQEQVFLWEFEALYKDSQQLAANFQQELTLKINEESLTNGYQTVRVPRQVTVLEEKSLVFYKNGGNSSLAKIRFRLKGKTVTYQLYMGSGRYKKSEE</sequence>
<evidence type="ECO:0000313" key="2">
    <source>
        <dbReference type="Proteomes" id="UP000269331"/>
    </source>
</evidence>
<dbReference type="KEGG" id="srq:SR187_0830"/>
<proteinExistence type="predicted"/>
<reference evidence="1 2" key="1">
    <citation type="journal article" date="2018" name="Genome Biol. Evol.">
        <title>Complete Genome Sequence of Streptococcus ruminantium sp. nov. GUT-187T (=DSM 104980T =JCM 31869T), the Type Strain of S. ruminantium, and Comparison with Genome Sequences of Streptococcus suis Strains.</title>
        <authorList>
            <person name="Tohya M."/>
            <person name="Sekizaki T."/>
            <person name="Miyoshi-Akiyama T."/>
        </authorList>
    </citation>
    <scope>NUCLEOTIDE SEQUENCE [LARGE SCALE GENOMIC DNA]</scope>
    <source>
        <strain evidence="1 2">GUT187T</strain>
    </source>
</reference>
<dbReference type="GeneID" id="52228748"/>